<keyword evidence="3" id="KW-1185">Reference proteome</keyword>
<sequence>MRHRRGYFDQSLVADPVVSDSKLEQKADIFSLWAPFLLLHMGGADSITAFALEDNELWRRHLLSLGVQAVAVIYVFIQTFPNENLWIPTLLVFFAGTIKGIERVRNLRMASMDKLRDFMRRKPYPGPNYFGHAVYTIEAARTVFSARGELALTTESDRNRRKILKYVSEFSYDESILIWHIATDLCYHTETDKAELEHVSESLKHRQMCKILSDYMLYLLVFQPALLSSAAGNERLAFQDTLAEAERLFAGGSCGPNQNDKACKEILLVNTDVEPTAMKGDRSKSVLFDASILAKELERMERDEKEDKWMLMSRVWVELLSYAAGHCKGTEHASLLSQGGELVTFVWLLMAHFGIREQFQMIRTSRVKLIVGK</sequence>
<dbReference type="Pfam" id="PF13968">
    <property type="entry name" value="DUF4220"/>
    <property type="match status" value="1"/>
</dbReference>
<name>A0ABR2CVG8_9ROSI</name>
<proteinExistence type="predicted"/>
<dbReference type="InterPro" id="IPR007658">
    <property type="entry name" value="DUF594"/>
</dbReference>
<dbReference type="Pfam" id="PF04578">
    <property type="entry name" value="DUF594"/>
    <property type="match status" value="1"/>
</dbReference>
<reference evidence="2 3" key="1">
    <citation type="journal article" date="2024" name="G3 (Bethesda)">
        <title>Genome assembly of Hibiscus sabdariffa L. provides insights into metabolisms of medicinal natural products.</title>
        <authorList>
            <person name="Kim T."/>
        </authorList>
    </citation>
    <scope>NUCLEOTIDE SEQUENCE [LARGE SCALE GENOMIC DNA]</scope>
    <source>
        <strain evidence="2">TK-2024</strain>
        <tissue evidence="2">Old leaves</tissue>
    </source>
</reference>
<dbReference type="EMBL" id="JBBPBM010000041">
    <property type="protein sequence ID" value="KAK8524349.1"/>
    <property type="molecule type" value="Genomic_DNA"/>
</dbReference>
<dbReference type="Proteomes" id="UP001472677">
    <property type="component" value="Unassembled WGS sequence"/>
</dbReference>
<protein>
    <recommendedName>
        <fullName evidence="1">DUF4220 domain-containing protein</fullName>
    </recommendedName>
</protein>
<gene>
    <name evidence="2" type="ORF">V6N12_029215</name>
</gene>
<evidence type="ECO:0000259" key="1">
    <source>
        <dbReference type="Pfam" id="PF13968"/>
    </source>
</evidence>
<dbReference type="InterPro" id="IPR025315">
    <property type="entry name" value="DUF4220"/>
</dbReference>
<comment type="caution">
    <text evidence="2">The sequence shown here is derived from an EMBL/GenBank/DDBJ whole genome shotgun (WGS) entry which is preliminary data.</text>
</comment>
<accession>A0ABR2CVG8</accession>
<dbReference type="PANTHER" id="PTHR31325">
    <property type="entry name" value="OS01G0798800 PROTEIN-RELATED"/>
    <property type="match status" value="1"/>
</dbReference>
<evidence type="ECO:0000313" key="2">
    <source>
        <dbReference type="EMBL" id="KAK8524349.1"/>
    </source>
</evidence>
<feature type="domain" description="DUF4220" evidence="1">
    <location>
        <begin position="24"/>
        <end position="156"/>
    </location>
</feature>
<evidence type="ECO:0000313" key="3">
    <source>
        <dbReference type="Proteomes" id="UP001472677"/>
    </source>
</evidence>
<organism evidence="2 3">
    <name type="scientific">Hibiscus sabdariffa</name>
    <name type="common">roselle</name>
    <dbReference type="NCBI Taxonomy" id="183260"/>
    <lineage>
        <taxon>Eukaryota</taxon>
        <taxon>Viridiplantae</taxon>
        <taxon>Streptophyta</taxon>
        <taxon>Embryophyta</taxon>
        <taxon>Tracheophyta</taxon>
        <taxon>Spermatophyta</taxon>
        <taxon>Magnoliopsida</taxon>
        <taxon>eudicotyledons</taxon>
        <taxon>Gunneridae</taxon>
        <taxon>Pentapetalae</taxon>
        <taxon>rosids</taxon>
        <taxon>malvids</taxon>
        <taxon>Malvales</taxon>
        <taxon>Malvaceae</taxon>
        <taxon>Malvoideae</taxon>
        <taxon>Hibiscus</taxon>
    </lineage>
</organism>